<dbReference type="GO" id="GO:0070328">
    <property type="term" value="P:triglyceride homeostasis"/>
    <property type="evidence" value="ECO:0007669"/>
    <property type="project" value="TreeGrafter"/>
</dbReference>
<dbReference type="FunCoup" id="G1QA13">
    <property type="interactions" value="111"/>
</dbReference>
<evidence type="ECO:0000256" key="2">
    <source>
        <dbReference type="ARBA" id="ARBA00011008"/>
    </source>
</evidence>
<dbReference type="GO" id="GO:0042627">
    <property type="term" value="C:chylomicron"/>
    <property type="evidence" value="ECO:0007669"/>
    <property type="project" value="UniProtKB-KW"/>
</dbReference>
<keyword evidence="4" id="KW-0813">Transport</keyword>
<dbReference type="GO" id="GO:0006869">
    <property type="term" value="P:lipid transport"/>
    <property type="evidence" value="ECO:0007669"/>
    <property type="project" value="UniProtKB-KW"/>
</dbReference>
<dbReference type="AlphaFoldDB" id="G1QA13"/>
<keyword evidence="9" id="KW-0445">Lipid transport</keyword>
<dbReference type="GO" id="GO:0010897">
    <property type="term" value="P:negative regulation of triglyceride catabolic process"/>
    <property type="evidence" value="ECO:0007669"/>
    <property type="project" value="TreeGrafter"/>
</dbReference>
<keyword evidence="7 14" id="KW-0732">Signal</keyword>
<evidence type="ECO:0000256" key="12">
    <source>
        <dbReference type="ARBA" id="ARBA00031173"/>
    </source>
</evidence>
<protein>
    <recommendedName>
        <fullName evidence="3">Apolipoprotein C-III</fullName>
    </recommendedName>
    <alternativeName>
        <fullName evidence="12">Apolipoprotein C3</fullName>
    </alternativeName>
</protein>
<comment type="subcellular location">
    <subcellularLocation>
        <location evidence="1">Secreted</location>
    </subcellularLocation>
</comment>
<dbReference type="GO" id="GO:0016042">
    <property type="term" value="P:lipid catabolic process"/>
    <property type="evidence" value="ECO:0007669"/>
    <property type="project" value="UniProtKB-KW"/>
</dbReference>
<dbReference type="GO" id="GO:0005543">
    <property type="term" value="F:phospholipid binding"/>
    <property type="evidence" value="ECO:0007669"/>
    <property type="project" value="TreeGrafter"/>
</dbReference>
<evidence type="ECO:0000313" key="15">
    <source>
        <dbReference type="Ensembl" id="ENSMLUP00000020546.1"/>
    </source>
</evidence>
<dbReference type="GO" id="GO:0042157">
    <property type="term" value="P:lipoprotein metabolic process"/>
    <property type="evidence" value="ECO:0007669"/>
    <property type="project" value="InterPro"/>
</dbReference>
<evidence type="ECO:0000256" key="9">
    <source>
        <dbReference type="ARBA" id="ARBA00023055"/>
    </source>
</evidence>
<evidence type="ECO:0000256" key="7">
    <source>
        <dbReference type="ARBA" id="ARBA00022729"/>
    </source>
</evidence>
<dbReference type="GO" id="GO:0010916">
    <property type="term" value="P:negative regulation of very-low-density lipoprotein particle clearance"/>
    <property type="evidence" value="ECO:0007669"/>
    <property type="project" value="TreeGrafter"/>
</dbReference>
<evidence type="ECO:0000256" key="14">
    <source>
        <dbReference type="SAM" id="SignalP"/>
    </source>
</evidence>
<proteinExistence type="inferred from homology"/>
<dbReference type="STRING" id="59463.ENSMLUP00000020546"/>
<reference evidence="15 16" key="1">
    <citation type="journal article" date="2011" name="Nature">
        <title>A high-resolution map of human evolutionary constraint using 29 mammals.</title>
        <authorList>
            <person name="Lindblad-Toh K."/>
            <person name="Garber M."/>
            <person name="Zuk O."/>
            <person name="Lin M.F."/>
            <person name="Parker B.J."/>
            <person name="Washietl S."/>
            <person name="Kheradpour P."/>
            <person name="Ernst J."/>
            <person name="Jordan G."/>
            <person name="Mauceli E."/>
            <person name="Ward L.D."/>
            <person name="Lowe C.B."/>
            <person name="Holloway A.K."/>
            <person name="Clamp M."/>
            <person name="Gnerre S."/>
            <person name="Alfoldi J."/>
            <person name="Beal K."/>
            <person name="Chang J."/>
            <person name="Clawson H."/>
            <person name="Cuff J."/>
            <person name="Di Palma F."/>
            <person name="Fitzgerald S."/>
            <person name="Flicek P."/>
            <person name="Guttman M."/>
            <person name="Hubisz M.J."/>
            <person name="Jaffe D.B."/>
            <person name="Jungreis I."/>
            <person name="Kent W.J."/>
            <person name="Kostka D."/>
            <person name="Lara M."/>
            <person name="Martins A.L."/>
            <person name="Massingham T."/>
            <person name="Moltke I."/>
            <person name="Raney B.J."/>
            <person name="Rasmussen M.D."/>
            <person name="Robinson J."/>
            <person name="Stark A."/>
            <person name="Vilella A.J."/>
            <person name="Wen J."/>
            <person name="Xie X."/>
            <person name="Zody M.C."/>
            <person name="Baldwin J."/>
            <person name="Bloom T."/>
            <person name="Chin C.W."/>
            <person name="Heiman D."/>
            <person name="Nicol R."/>
            <person name="Nusbaum C."/>
            <person name="Young S."/>
            <person name="Wilkinson J."/>
            <person name="Worley K.C."/>
            <person name="Kovar C.L."/>
            <person name="Muzny D.M."/>
            <person name="Gibbs R.A."/>
            <person name="Cree A."/>
            <person name="Dihn H.H."/>
            <person name="Fowler G."/>
            <person name="Jhangiani S."/>
            <person name="Joshi V."/>
            <person name="Lee S."/>
            <person name="Lewis L.R."/>
            <person name="Nazareth L.V."/>
            <person name="Okwuonu G."/>
            <person name="Santibanez J."/>
            <person name="Warren W.C."/>
            <person name="Mardis E.R."/>
            <person name="Weinstock G.M."/>
            <person name="Wilson R.K."/>
            <person name="Delehaunty K."/>
            <person name="Dooling D."/>
            <person name="Fronik C."/>
            <person name="Fulton L."/>
            <person name="Fulton B."/>
            <person name="Graves T."/>
            <person name="Minx P."/>
            <person name="Sodergren E."/>
            <person name="Birney E."/>
            <person name="Margulies E.H."/>
            <person name="Herrero J."/>
            <person name="Green E.D."/>
            <person name="Haussler D."/>
            <person name="Siepel A."/>
            <person name="Goldman N."/>
            <person name="Pollard K.S."/>
            <person name="Pedersen J.S."/>
            <person name="Lander E.S."/>
            <person name="Kellis M."/>
        </authorList>
    </citation>
    <scope>NUCLEOTIDE SEQUENCE [LARGE SCALE GENOMIC DNA]</scope>
</reference>
<keyword evidence="6" id="KW-0964">Secreted</keyword>
<dbReference type="PANTHER" id="PTHR14225">
    <property type="entry name" value="APOLIPOPROTEIN C-III"/>
    <property type="match status" value="1"/>
</dbReference>
<dbReference type="InterPro" id="IPR038195">
    <property type="entry name" value="Apo_CIII_sf"/>
</dbReference>
<feature type="chain" id="PRO_5003418228" description="Apolipoprotein C-III" evidence="14">
    <location>
        <begin position="21"/>
        <end position="98"/>
    </location>
</feature>
<evidence type="ECO:0000256" key="5">
    <source>
        <dbReference type="ARBA" id="ARBA00022513"/>
    </source>
</evidence>
<gene>
    <name evidence="15" type="primary">APOC3</name>
</gene>
<evidence type="ECO:0000256" key="8">
    <source>
        <dbReference type="ARBA" id="ARBA00022963"/>
    </source>
</evidence>
<dbReference type="EMBL" id="AAPE02046279">
    <property type="status" value="NOT_ANNOTATED_CDS"/>
    <property type="molecule type" value="Genomic_DNA"/>
</dbReference>
<dbReference type="GO" id="GO:0070653">
    <property type="term" value="F:high-density lipoprotein particle receptor binding"/>
    <property type="evidence" value="ECO:0007669"/>
    <property type="project" value="TreeGrafter"/>
</dbReference>
<dbReference type="eggNOG" id="ENOG502SZ00">
    <property type="taxonomic scope" value="Eukaryota"/>
</dbReference>
<dbReference type="GO" id="GO:0034361">
    <property type="term" value="C:very-low-density lipoprotein particle"/>
    <property type="evidence" value="ECO:0007669"/>
    <property type="project" value="UniProtKB-KW"/>
</dbReference>
<dbReference type="CTD" id="345"/>
<evidence type="ECO:0000256" key="11">
    <source>
        <dbReference type="ARBA" id="ARBA00023313"/>
    </source>
</evidence>
<dbReference type="KEGG" id="mlf:102433216"/>
<evidence type="ECO:0000256" key="3">
    <source>
        <dbReference type="ARBA" id="ARBA00015570"/>
    </source>
</evidence>
<accession>G1QA13</accession>
<evidence type="ECO:0000256" key="13">
    <source>
        <dbReference type="ARBA" id="ARBA00045699"/>
    </source>
</evidence>
<dbReference type="GO" id="GO:0042632">
    <property type="term" value="P:cholesterol homeostasis"/>
    <property type="evidence" value="ECO:0007669"/>
    <property type="project" value="TreeGrafter"/>
</dbReference>
<evidence type="ECO:0000256" key="1">
    <source>
        <dbReference type="ARBA" id="ARBA00004613"/>
    </source>
</evidence>
<dbReference type="GO" id="GO:0034366">
    <property type="term" value="C:spherical high-density lipoprotein particle"/>
    <property type="evidence" value="ECO:0007669"/>
    <property type="project" value="TreeGrafter"/>
</dbReference>
<keyword evidence="11" id="KW-0850">VLDL</keyword>
<evidence type="ECO:0000313" key="16">
    <source>
        <dbReference type="Proteomes" id="UP000001074"/>
    </source>
</evidence>
<reference evidence="15" key="3">
    <citation type="submission" date="2025-09" db="UniProtKB">
        <authorList>
            <consortium name="Ensembl"/>
        </authorList>
    </citation>
    <scope>IDENTIFICATION</scope>
</reference>
<dbReference type="Gene3D" id="6.10.90.10">
    <property type="entry name" value="Apolipoprotein CIII"/>
    <property type="match status" value="1"/>
</dbReference>
<name>G1QA13_MYOLU</name>
<organism evidence="15 16">
    <name type="scientific">Myotis lucifugus</name>
    <name type="common">Little brown bat</name>
    <dbReference type="NCBI Taxonomy" id="59463"/>
    <lineage>
        <taxon>Eukaryota</taxon>
        <taxon>Metazoa</taxon>
        <taxon>Chordata</taxon>
        <taxon>Craniata</taxon>
        <taxon>Vertebrata</taxon>
        <taxon>Euteleostomi</taxon>
        <taxon>Mammalia</taxon>
        <taxon>Eutheria</taxon>
        <taxon>Laurasiatheria</taxon>
        <taxon>Chiroptera</taxon>
        <taxon>Yangochiroptera</taxon>
        <taxon>Vespertilionidae</taxon>
        <taxon>Myotis</taxon>
    </lineage>
</organism>
<reference evidence="15" key="2">
    <citation type="submission" date="2025-08" db="UniProtKB">
        <authorList>
            <consortium name="Ensembl"/>
        </authorList>
    </citation>
    <scope>IDENTIFICATION</scope>
</reference>
<keyword evidence="16" id="KW-1185">Reference proteome</keyword>
<sequence>MQPRALLLAALLVLLASARAQEADEDSLLKLMQDYVQQAQEALTSSVKDLSMAQEASKWMSNGFNSLKDYWSSLTVPLSNLWPLAPGAAPGTTPAPAV</sequence>
<dbReference type="GO" id="GO:0055102">
    <property type="term" value="F:lipase inhibitor activity"/>
    <property type="evidence" value="ECO:0007669"/>
    <property type="project" value="TreeGrafter"/>
</dbReference>
<dbReference type="InterPro" id="IPR008403">
    <property type="entry name" value="Apo-CIII"/>
</dbReference>
<dbReference type="GeneID" id="102433216"/>
<dbReference type="GO" id="GO:0034363">
    <property type="term" value="C:intermediate-density lipoprotein particle"/>
    <property type="evidence" value="ECO:0007669"/>
    <property type="project" value="TreeGrafter"/>
</dbReference>
<comment type="function">
    <text evidence="13">Component of triglyceride-rich very low density lipoproteins (VLDL) and high density lipoproteins (HDL) in plasma. Plays a multifaceted role in triglyceride homeostasis. Intracellularly, promotes hepatic very low density lipoprotein 1 (VLDL1) assembly and secretion; extracellularly, attenuates hydrolysis and clearance of triglyceride-rich lipoproteins (TRLs). Impairs the lipolysis of TRLs by inhibiting lipoprotein lipase and the hepatic uptake of TRLs by remnant receptors. Formed of several curved helices connected via semiflexible hinges, so that it can wrap tightly around the curved micelle surface and easily adapt to the different diameters of its natural binding partners.</text>
</comment>
<feature type="signal peptide" evidence="14">
    <location>
        <begin position="1"/>
        <end position="20"/>
    </location>
</feature>
<dbReference type="Proteomes" id="UP000001074">
    <property type="component" value="Unassembled WGS sequence"/>
</dbReference>
<dbReference type="HOGENOM" id="CLU_154694_0_0_1"/>
<dbReference type="Pfam" id="PF05778">
    <property type="entry name" value="Apo-CIII"/>
    <property type="match status" value="1"/>
</dbReference>
<dbReference type="OrthoDB" id="9049572at2759"/>
<dbReference type="RefSeq" id="XP_023600078.1">
    <property type="nucleotide sequence ID" value="XM_023744310.1"/>
</dbReference>
<comment type="similarity">
    <text evidence="2">Belongs to the apolipoprotein C3 family.</text>
</comment>
<dbReference type="InParanoid" id="G1QA13"/>
<dbReference type="PANTHER" id="PTHR14225:SF0">
    <property type="entry name" value="APOLIPOPROTEIN C-III"/>
    <property type="match status" value="1"/>
</dbReference>
<dbReference type="Ensembl" id="ENSMLUT00000025658.1">
    <property type="protein sequence ID" value="ENSMLUP00000020546.1"/>
    <property type="gene ID" value="ENSMLUG00000023892.1"/>
</dbReference>
<dbReference type="OMA" id="YWSTFKG"/>
<dbReference type="GO" id="GO:0010987">
    <property type="term" value="P:negative regulation of high-density lipoprotein particle clearance"/>
    <property type="evidence" value="ECO:0007669"/>
    <property type="project" value="TreeGrafter"/>
</dbReference>
<dbReference type="GO" id="GO:0010989">
    <property type="term" value="P:negative regulation of low-density lipoprotein particle clearance"/>
    <property type="evidence" value="ECO:0007669"/>
    <property type="project" value="TreeGrafter"/>
</dbReference>
<keyword evidence="5" id="KW-0162">Chylomicron</keyword>
<keyword evidence="8" id="KW-0442">Lipid degradation</keyword>
<keyword evidence="10" id="KW-0443">Lipid metabolism</keyword>
<evidence type="ECO:0000256" key="6">
    <source>
        <dbReference type="ARBA" id="ARBA00022525"/>
    </source>
</evidence>
<evidence type="ECO:0000256" key="10">
    <source>
        <dbReference type="ARBA" id="ARBA00023098"/>
    </source>
</evidence>
<evidence type="ECO:0000256" key="4">
    <source>
        <dbReference type="ARBA" id="ARBA00022448"/>
    </source>
</evidence>